<dbReference type="Proteomes" id="UP000030745">
    <property type="component" value="Unassembled WGS sequence"/>
</dbReference>
<evidence type="ECO:0000313" key="2">
    <source>
        <dbReference type="Proteomes" id="UP000030745"/>
    </source>
</evidence>
<dbReference type="STRING" id="695850.A0A067CY82"/>
<dbReference type="RefSeq" id="XP_012194038.1">
    <property type="nucleotide sequence ID" value="XM_012338648.1"/>
</dbReference>
<name>A0A067CY82_SAPPC</name>
<dbReference type="VEuPathDB" id="FungiDB:SPRG_18821"/>
<dbReference type="PANTHER" id="PTHR43684">
    <property type="match status" value="1"/>
</dbReference>
<organism evidence="1 2">
    <name type="scientific">Saprolegnia parasitica (strain CBS 223.65)</name>
    <dbReference type="NCBI Taxonomy" id="695850"/>
    <lineage>
        <taxon>Eukaryota</taxon>
        <taxon>Sar</taxon>
        <taxon>Stramenopiles</taxon>
        <taxon>Oomycota</taxon>
        <taxon>Saprolegniomycetes</taxon>
        <taxon>Saprolegniales</taxon>
        <taxon>Saprolegniaceae</taxon>
        <taxon>Saprolegnia</taxon>
    </lineage>
</organism>
<dbReference type="GeneID" id="24140318"/>
<proteinExistence type="predicted"/>
<dbReference type="InterPro" id="IPR029045">
    <property type="entry name" value="ClpP/crotonase-like_dom_sf"/>
</dbReference>
<dbReference type="InterPro" id="IPR051053">
    <property type="entry name" value="ECH/Chromodomain_protein"/>
</dbReference>
<dbReference type="OrthoDB" id="409763at2759"/>
<dbReference type="PANTHER" id="PTHR43684:SF12">
    <property type="entry name" value="ENOYL-COA ISOMERASE"/>
    <property type="match status" value="1"/>
</dbReference>
<dbReference type="AlphaFoldDB" id="A0A067CY82"/>
<dbReference type="EMBL" id="KK583189">
    <property type="protein sequence ID" value="KDO35659.1"/>
    <property type="molecule type" value="Genomic_DNA"/>
</dbReference>
<reference evidence="1 2" key="1">
    <citation type="journal article" date="2013" name="PLoS Genet.">
        <title>Distinctive expansion of potential virulence genes in the genome of the oomycete fish pathogen Saprolegnia parasitica.</title>
        <authorList>
            <person name="Jiang R.H."/>
            <person name="de Bruijn I."/>
            <person name="Haas B.J."/>
            <person name="Belmonte R."/>
            <person name="Lobach L."/>
            <person name="Christie J."/>
            <person name="van den Ackerveken G."/>
            <person name="Bottin A."/>
            <person name="Bulone V."/>
            <person name="Diaz-Moreno S.M."/>
            <person name="Dumas B."/>
            <person name="Fan L."/>
            <person name="Gaulin E."/>
            <person name="Govers F."/>
            <person name="Grenville-Briggs L.J."/>
            <person name="Horner N.R."/>
            <person name="Levin J.Z."/>
            <person name="Mammella M."/>
            <person name="Meijer H.J."/>
            <person name="Morris P."/>
            <person name="Nusbaum C."/>
            <person name="Oome S."/>
            <person name="Phillips A.J."/>
            <person name="van Rooyen D."/>
            <person name="Rzeszutek E."/>
            <person name="Saraiva M."/>
            <person name="Secombes C.J."/>
            <person name="Seidl M.F."/>
            <person name="Snel B."/>
            <person name="Stassen J.H."/>
            <person name="Sykes S."/>
            <person name="Tripathy S."/>
            <person name="van den Berg H."/>
            <person name="Vega-Arreguin J.C."/>
            <person name="Wawra S."/>
            <person name="Young S.K."/>
            <person name="Zeng Q."/>
            <person name="Dieguez-Uribeondo J."/>
            <person name="Russ C."/>
            <person name="Tyler B.M."/>
            <person name="van West P."/>
        </authorList>
    </citation>
    <scope>NUCLEOTIDE SEQUENCE [LARGE SCALE GENOMIC DNA]</scope>
    <source>
        <strain evidence="1 2">CBS 223.65</strain>
    </source>
</reference>
<keyword evidence="2" id="KW-1185">Reference proteome</keyword>
<dbReference type="OMA" id="PMLANDM"/>
<dbReference type="KEGG" id="spar:SPRG_18821"/>
<evidence type="ECO:0000313" key="1">
    <source>
        <dbReference type="EMBL" id="KDO35659.1"/>
    </source>
</evidence>
<dbReference type="InterPro" id="IPR001753">
    <property type="entry name" value="Enoyl-CoA_hydra/iso"/>
</dbReference>
<dbReference type="Pfam" id="PF00378">
    <property type="entry name" value="ECH_1"/>
    <property type="match status" value="1"/>
</dbReference>
<gene>
    <name evidence="1" type="ORF">SPRG_18821</name>
</gene>
<dbReference type="Gene3D" id="3.90.226.10">
    <property type="entry name" value="2-enoyl-CoA Hydratase, Chain A, domain 1"/>
    <property type="match status" value="1"/>
</dbReference>
<dbReference type="CDD" id="cd06558">
    <property type="entry name" value="crotonase-like"/>
    <property type="match status" value="1"/>
</dbReference>
<dbReference type="SUPFAM" id="SSF52096">
    <property type="entry name" value="ClpP/crotonase"/>
    <property type="match status" value="1"/>
</dbReference>
<protein>
    <recommendedName>
        <fullName evidence="3">Enoyl-CoA hydratase</fullName>
    </recommendedName>
</protein>
<evidence type="ECO:0008006" key="3">
    <source>
        <dbReference type="Google" id="ProtNLM"/>
    </source>
</evidence>
<sequence length="265" mass="28871">MVPTTKFTATWFARPSDESIAVIELRRPTVKNAINEAVYAELDALIGFYEARPRVLAIVLTGAGDYFTSGMDLTSMPTEVPSRSAARRFMNRLIECPKILVAAVNGHAVGIGVTLLTHCDVVFAVESATFWTPFMRVGIVPEFGSSYLFPKMLGPMLANDMLLRSKRVQAARAHAGGLVTELFPVAGFMDKVVGEVATMVDQPCADESLLVFKRLVKEGKGIEKAKVLAAIEREYVDIDARFESGYLVEAAVKQFMAAKAGTSKL</sequence>
<accession>A0A067CY82</accession>